<dbReference type="OMA" id="YSHTTEL"/>
<protein>
    <submittedName>
        <fullName evidence="1">Uncharacterized protein</fullName>
    </submittedName>
</protein>
<gene>
    <name evidence="1" type="ORF">DACRYDRAFT_52996</name>
</gene>
<evidence type="ECO:0000313" key="2">
    <source>
        <dbReference type="Proteomes" id="UP000030653"/>
    </source>
</evidence>
<proteinExistence type="predicted"/>
<evidence type="ECO:0000313" key="1">
    <source>
        <dbReference type="EMBL" id="EJU01535.1"/>
    </source>
</evidence>
<keyword evidence="2" id="KW-1185">Reference proteome</keyword>
<dbReference type="GeneID" id="63690205"/>
<name>M5G053_DACPD</name>
<dbReference type="HOGENOM" id="CLU_006344_12_2_1"/>
<dbReference type="AlphaFoldDB" id="M5G053"/>
<dbReference type="Pfam" id="PF18759">
    <property type="entry name" value="Plavaka"/>
    <property type="match status" value="1"/>
</dbReference>
<reference evidence="1 2" key="1">
    <citation type="journal article" date="2012" name="Science">
        <title>The Paleozoic origin of enzymatic lignin decomposition reconstructed from 31 fungal genomes.</title>
        <authorList>
            <person name="Floudas D."/>
            <person name="Binder M."/>
            <person name="Riley R."/>
            <person name="Barry K."/>
            <person name="Blanchette R.A."/>
            <person name="Henrissat B."/>
            <person name="Martinez A.T."/>
            <person name="Otillar R."/>
            <person name="Spatafora J.W."/>
            <person name="Yadav J.S."/>
            <person name="Aerts A."/>
            <person name="Benoit I."/>
            <person name="Boyd A."/>
            <person name="Carlson A."/>
            <person name="Copeland A."/>
            <person name="Coutinho P.M."/>
            <person name="de Vries R.P."/>
            <person name="Ferreira P."/>
            <person name="Findley K."/>
            <person name="Foster B."/>
            <person name="Gaskell J."/>
            <person name="Glotzer D."/>
            <person name="Gorecki P."/>
            <person name="Heitman J."/>
            <person name="Hesse C."/>
            <person name="Hori C."/>
            <person name="Igarashi K."/>
            <person name="Jurgens J.A."/>
            <person name="Kallen N."/>
            <person name="Kersten P."/>
            <person name="Kohler A."/>
            <person name="Kuees U."/>
            <person name="Kumar T.K.A."/>
            <person name="Kuo A."/>
            <person name="LaButti K."/>
            <person name="Larrondo L.F."/>
            <person name="Lindquist E."/>
            <person name="Ling A."/>
            <person name="Lombard V."/>
            <person name="Lucas S."/>
            <person name="Lundell T."/>
            <person name="Martin R."/>
            <person name="McLaughlin D.J."/>
            <person name="Morgenstern I."/>
            <person name="Morin E."/>
            <person name="Murat C."/>
            <person name="Nagy L.G."/>
            <person name="Nolan M."/>
            <person name="Ohm R.A."/>
            <person name="Patyshakuliyeva A."/>
            <person name="Rokas A."/>
            <person name="Ruiz-Duenas F.J."/>
            <person name="Sabat G."/>
            <person name="Salamov A."/>
            <person name="Samejima M."/>
            <person name="Schmutz J."/>
            <person name="Slot J.C."/>
            <person name="St John F."/>
            <person name="Stenlid J."/>
            <person name="Sun H."/>
            <person name="Sun S."/>
            <person name="Syed K."/>
            <person name="Tsang A."/>
            <person name="Wiebenga A."/>
            <person name="Young D."/>
            <person name="Pisabarro A."/>
            <person name="Eastwood D.C."/>
            <person name="Martin F."/>
            <person name="Cullen D."/>
            <person name="Grigoriev I.V."/>
            <person name="Hibbett D.S."/>
        </authorList>
    </citation>
    <scope>NUCLEOTIDE SEQUENCE [LARGE SCALE GENOMIC DNA]</scope>
    <source>
        <strain evidence="1 2">DJM-731 SS1</strain>
    </source>
</reference>
<dbReference type="Proteomes" id="UP000030653">
    <property type="component" value="Unassembled WGS sequence"/>
</dbReference>
<dbReference type="RefSeq" id="XP_040628432.1">
    <property type="nucleotide sequence ID" value="XM_040775143.1"/>
</dbReference>
<sequence length="207" mass="23350">MTRALSLTTVPDPFFAGLPHAEIHSLLYPDILHQLLQGILKHVVSWLKQVLGVQELDCCFRSIPLTYGTTVFKDSFLDYSCMTRKDFKKIAQVLVGAICGPPVLIMKATAAVVEFYYLASLPTHSDCTLPLLRWALLDFHKNKWGFTSLGVRNNKGVGKGEKTNLFCILKLHSLVHYVWSIVEGRALDGWSTEMSKRLHIDLMKNAF</sequence>
<organism evidence="1 2">
    <name type="scientific">Dacryopinax primogenitus (strain DJM 731)</name>
    <name type="common">Brown rot fungus</name>
    <dbReference type="NCBI Taxonomy" id="1858805"/>
    <lineage>
        <taxon>Eukaryota</taxon>
        <taxon>Fungi</taxon>
        <taxon>Dikarya</taxon>
        <taxon>Basidiomycota</taxon>
        <taxon>Agaricomycotina</taxon>
        <taxon>Dacrymycetes</taxon>
        <taxon>Dacrymycetales</taxon>
        <taxon>Dacrymycetaceae</taxon>
        <taxon>Dacryopinax</taxon>
    </lineage>
</organism>
<dbReference type="OrthoDB" id="3232941at2759"/>
<dbReference type="EMBL" id="JH795864">
    <property type="protein sequence ID" value="EJU01535.1"/>
    <property type="molecule type" value="Genomic_DNA"/>
</dbReference>
<dbReference type="InterPro" id="IPR041078">
    <property type="entry name" value="Plavaka"/>
</dbReference>
<accession>M5G053</accession>